<dbReference type="Proteomes" id="UP001216510">
    <property type="component" value="Chromosome"/>
</dbReference>
<organism evidence="2 3">
    <name type="scientific">Pseudoduganella chitinolytica</name>
    <dbReference type="NCBI Taxonomy" id="34070"/>
    <lineage>
        <taxon>Bacteria</taxon>
        <taxon>Pseudomonadati</taxon>
        <taxon>Pseudomonadota</taxon>
        <taxon>Betaproteobacteria</taxon>
        <taxon>Burkholderiales</taxon>
        <taxon>Oxalobacteraceae</taxon>
        <taxon>Telluria group</taxon>
        <taxon>Pseudoduganella</taxon>
    </lineage>
</organism>
<sequence>MAIFRRTPVLTEHIENRMEDPKVAPATPAPARRRRWLSVLLYTLAACGLAALGLLAFAFWQHKQAQQQPPARVTIDETAVIESVMTSNYGKYSASRKGWLYVGDNNRAYVMRVIQQAKVTDAPDGDELYFLASGAGTIDDDTAVIYGVFHIRPTRPGDGGLTEVSQPVIGAFNAPIEPEDVHFEALSGKLWGWVVKVADSDNPRTDRIVTRNTIWAPRENEIAKLGEFIAGAEHDPGMPCDEAKQAFDEWQRLAATDDGAAEQIGPQRCEKQRWTYRTGTVNGAIPVPFTVTQGGTLDGMPVEPKKWKLMFDTKRFSYNVPEALQLP</sequence>
<evidence type="ECO:0000313" key="2">
    <source>
        <dbReference type="EMBL" id="WEF31477.1"/>
    </source>
</evidence>
<dbReference type="RefSeq" id="WP_277414249.1">
    <property type="nucleotide sequence ID" value="NZ_CP119083.1"/>
</dbReference>
<evidence type="ECO:0000313" key="3">
    <source>
        <dbReference type="Proteomes" id="UP001216510"/>
    </source>
</evidence>
<keyword evidence="1" id="KW-0812">Transmembrane</keyword>
<protein>
    <submittedName>
        <fullName evidence="2">Uncharacterized protein</fullName>
    </submittedName>
</protein>
<accession>A0ABY8B9Q3</accession>
<feature type="transmembrane region" description="Helical" evidence="1">
    <location>
        <begin position="39"/>
        <end position="60"/>
    </location>
</feature>
<gene>
    <name evidence="2" type="ORF">PX653_18690</name>
</gene>
<keyword evidence="1" id="KW-0472">Membrane</keyword>
<proteinExistence type="predicted"/>
<name>A0ABY8B9Q3_9BURK</name>
<keyword evidence="1" id="KW-1133">Transmembrane helix</keyword>
<dbReference type="EMBL" id="CP119083">
    <property type="protein sequence ID" value="WEF31477.1"/>
    <property type="molecule type" value="Genomic_DNA"/>
</dbReference>
<evidence type="ECO:0000256" key="1">
    <source>
        <dbReference type="SAM" id="Phobius"/>
    </source>
</evidence>
<reference evidence="2 3" key="1">
    <citation type="submission" date="2023-02" db="EMBL/GenBank/DDBJ databases">
        <title>Gemone sequence of Telluria chitinolytica ACM 3522T.</title>
        <authorList>
            <person name="Frediansyah A."/>
            <person name="Miess H."/>
            <person name="Gross H."/>
        </authorList>
    </citation>
    <scope>NUCLEOTIDE SEQUENCE [LARGE SCALE GENOMIC DNA]</scope>
    <source>
        <strain evidence="2 3">ACM 3522</strain>
    </source>
</reference>
<keyword evidence="3" id="KW-1185">Reference proteome</keyword>